<evidence type="ECO:0000313" key="1">
    <source>
        <dbReference type="EMBL" id="RDX99460.1"/>
    </source>
</evidence>
<dbReference type="OrthoDB" id="10417479at2759"/>
<organism evidence="1 2">
    <name type="scientific">Mucuna pruriens</name>
    <name type="common">Velvet bean</name>
    <name type="synonym">Dolichos pruriens</name>
    <dbReference type="NCBI Taxonomy" id="157652"/>
    <lineage>
        <taxon>Eukaryota</taxon>
        <taxon>Viridiplantae</taxon>
        <taxon>Streptophyta</taxon>
        <taxon>Embryophyta</taxon>
        <taxon>Tracheophyta</taxon>
        <taxon>Spermatophyta</taxon>
        <taxon>Magnoliopsida</taxon>
        <taxon>eudicotyledons</taxon>
        <taxon>Gunneridae</taxon>
        <taxon>Pentapetalae</taxon>
        <taxon>rosids</taxon>
        <taxon>fabids</taxon>
        <taxon>Fabales</taxon>
        <taxon>Fabaceae</taxon>
        <taxon>Papilionoideae</taxon>
        <taxon>50 kb inversion clade</taxon>
        <taxon>NPAAA clade</taxon>
        <taxon>indigoferoid/millettioid clade</taxon>
        <taxon>Phaseoleae</taxon>
        <taxon>Mucuna</taxon>
    </lineage>
</organism>
<evidence type="ECO:0000313" key="2">
    <source>
        <dbReference type="Proteomes" id="UP000257109"/>
    </source>
</evidence>
<dbReference type="AlphaFoldDB" id="A0A371H9H4"/>
<protein>
    <submittedName>
        <fullName evidence="1">Uncharacterized protein</fullName>
    </submittedName>
</protein>
<reference evidence="1" key="1">
    <citation type="submission" date="2018-05" db="EMBL/GenBank/DDBJ databases">
        <title>Draft genome of Mucuna pruriens seed.</title>
        <authorList>
            <person name="Nnadi N.E."/>
            <person name="Vos R."/>
            <person name="Hasami M.H."/>
            <person name="Devisetty U.K."/>
            <person name="Aguiy J.C."/>
        </authorList>
    </citation>
    <scope>NUCLEOTIDE SEQUENCE [LARGE SCALE GENOMIC DNA]</scope>
    <source>
        <strain evidence="1">JCA_2017</strain>
    </source>
</reference>
<feature type="non-terminal residue" evidence="1">
    <location>
        <position position="1"/>
    </location>
</feature>
<keyword evidence="2" id="KW-1185">Reference proteome</keyword>
<comment type="caution">
    <text evidence="1">The sequence shown here is derived from an EMBL/GenBank/DDBJ whole genome shotgun (WGS) entry which is preliminary data.</text>
</comment>
<name>A0A371H9H4_MUCPR</name>
<gene>
    <name evidence="1" type="ORF">CR513_17492</name>
</gene>
<sequence length="104" mass="11942">MACYHCECQNFDIAFGEFIYFIEEILSLKDEISDIKKPCSHTLILEELLFSIVSQSIDGSQLPLQLLWQHLIELSSTKEVHNLRSSQPVKCNLKEGRKKSTANQ</sequence>
<dbReference type="EMBL" id="QJKJ01003226">
    <property type="protein sequence ID" value="RDX99460.1"/>
    <property type="molecule type" value="Genomic_DNA"/>
</dbReference>
<proteinExistence type="predicted"/>
<accession>A0A371H9H4</accession>
<dbReference type="Proteomes" id="UP000257109">
    <property type="component" value="Unassembled WGS sequence"/>
</dbReference>